<dbReference type="SUPFAM" id="SSF53850">
    <property type="entry name" value="Periplasmic binding protein-like II"/>
    <property type="match status" value="1"/>
</dbReference>
<comment type="similarity">
    <text evidence="1">Belongs to the UPF0065 (bug) family.</text>
</comment>
<dbReference type="PANTHER" id="PTHR42928:SF5">
    <property type="entry name" value="BLR1237 PROTEIN"/>
    <property type="match status" value="1"/>
</dbReference>
<keyword evidence="4" id="KW-1185">Reference proteome</keyword>
<keyword evidence="2" id="KW-0732">Signal</keyword>
<feature type="signal peptide" evidence="2">
    <location>
        <begin position="1"/>
        <end position="41"/>
    </location>
</feature>
<sequence>MSARRRIPDPPSLRRTTAMLRHLLPAALAVTLAAAPVPSRAQAPEAALPDRTLHIMAGFAAGGTSDLVARLIADGVGAVTGRRVVVENRTGANGFLAADAVVRGPADGSMLFQCPMGTMTISPELPGMIMPVDPRKDLVPVANVALSSYGAVVRARGPYQDMADVLKAAKAKPNAISYASAGIGTAQHLTGERLQRMAGVQMLHVPYRGAAPAAMDVMAGRADFMVTNLGDVVGQIRGGELRLVALGDASMKPAFPETPLLSDTVPGLEVVGWFGLCGASGMAEPAIRAWARAVETALQDKTLQQRLRENGLTPRFEEPTAFAARIEQDRRAWGEVISAAKVRVD</sequence>
<accession>A0A2U1V3V5</accession>
<reference evidence="4" key="1">
    <citation type="submission" date="2017-10" db="EMBL/GenBank/DDBJ databases">
        <authorList>
            <person name="Toshchakov S.V."/>
            <person name="Goeva M.A."/>
        </authorList>
    </citation>
    <scope>NUCLEOTIDE SEQUENCE [LARGE SCALE GENOMIC DNA]</scope>
    <source>
        <strain evidence="4">JR1/69-1-13</strain>
    </source>
</reference>
<dbReference type="PANTHER" id="PTHR42928">
    <property type="entry name" value="TRICARBOXYLATE-BINDING PROTEIN"/>
    <property type="match status" value="1"/>
</dbReference>
<name>A0A2U1V3V5_9PROT</name>
<protein>
    <recommendedName>
        <fullName evidence="5">ABC transporter substrate-binding protein</fullName>
    </recommendedName>
</protein>
<evidence type="ECO:0008006" key="5">
    <source>
        <dbReference type="Google" id="ProtNLM"/>
    </source>
</evidence>
<feature type="chain" id="PRO_5015742982" description="ABC transporter substrate-binding protein" evidence="2">
    <location>
        <begin position="42"/>
        <end position="345"/>
    </location>
</feature>
<evidence type="ECO:0000256" key="2">
    <source>
        <dbReference type="SAM" id="SignalP"/>
    </source>
</evidence>
<dbReference type="EMBL" id="PDOA01000007">
    <property type="protein sequence ID" value="PWC28576.1"/>
    <property type="molecule type" value="Genomic_DNA"/>
</dbReference>
<organism evidence="3 4">
    <name type="scientific">Teichococcus aestuarii</name>
    <dbReference type="NCBI Taxonomy" id="568898"/>
    <lineage>
        <taxon>Bacteria</taxon>
        <taxon>Pseudomonadati</taxon>
        <taxon>Pseudomonadota</taxon>
        <taxon>Alphaproteobacteria</taxon>
        <taxon>Acetobacterales</taxon>
        <taxon>Roseomonadaceae</taxon>
        <taxon>Roseomonas</taxon>
    </lineage>
</organism>
<dbReference type="Proteomes" id="UP000245048">
    <property type="component" value="Unassembled WGS sequence"/>
</dbReference>
<dbReference type="CDD" id="cd07012">
    <property type="entry name" value="PBP2_Bug_TTT"/>
    <property type="match status" value="1"/>
</dbReference>
<dbReference type="InterPro" id="IPR042100">
    <property type="entry name" value="Bug_dom1"/>
</dbReference>
<dbReference type="Gene3D" id="3.40.190.10">
    <property type="entry name" value="Periplasmic binding protein-like II"/>
    <property type="match status" value="1"/>
</dbReference>
<dbReference type="AlphaFoldDB" id="A0A2U1V3V5"/>
<proteinExistence type="inferred from homology"/>
<dbReference type="Gene3D" id="3.40.190.150">
    <property type="entry name" value="Bordetella uptake gene, domain 1"/>
    <property type="match status" value="1"/>
</dbReference>
<dbReference type="PIRSF" id="PIRSF017082">
    <property type="entry name" value="YflP"/>
    <property type="match status" value="1"/>
</dbReference>
<dbReference type="Pfam" id="PF03401">
    <property type="entry name" value="TctC"/>
    <property type="match status" value="1"/>
</dbReference>
<evidence type="ECO:0000256" key="1">
    <source>
        <dbReference type="ARBA" id="ARBA00006987"/>
    </source>
</evidence>
<gene>
    <name evidence="3" type="ORF">CR165_12875</name>
</gene>
<dbReference type="InterPro" id="IPR005064">
    <property type="entry name" value="BUG"/>
</dbReference>
<comment type="caution">
    <text evidence="3">The sequence shown here is derived from an EMBL/GenBank/DDBJ whole genome shotgun (WGS) entry which is preliminary data.</text>
</comment>
<evidence type="ECO:0000313" key="3">
    <source>
        <dbReference type="EMBL" id="PWC28576.1"/>
    </source>
</evidence>
<evidence type="ECO:0000313" key="4">
    <source>
        <dbReference type="Proteomes" id="UP000245048"/>
    </source>
</evidence>